<evidence type="ECO:0000313" key="9">
    <source>
        <dbReference type="Proteomes" id="UP000694871"/>
    </source>
</evidence>
<dbReference type="Pfam" id="PF12714">
    <property type="entry name" value="TILa"/>
    <property type="match status" value="5"/>
</dbReference>
<dbReference type="SUPFAM" id="SSF57567">
    <property type="entry name" value="Serine protease inhibitors"/>
    <property type="match status" value="5"/>
</dbReference>
<keyword evidence="3" id="KW-0732">Signal</keyword>
<feature type="domain" description="VWFD" evidence="8">
    <location>
        <begin position="2200"/>
        <end position="2380"/>
    </location>
</feature>
<dbReference type="PANTHER" id="PTHR46160:SF8">
    <property type="entry name" value="VWFD DOMAIN-CONTAINING PROTEIN"/>
    <property type="match status" value="1"/>
</dbReference>
<dbReference type="InterPro" id="IPR052749">
    <property type="entry name" value="Alpha-tectorin"/>
</dbReference>
<keyword evidence="2" id="KW-1003">Cell membrane</keyword>
<evidence type="ECO:0000259" key="8">
    <source>
        <dbReference type="PROSITE" id="PS51233"/>
    </source>
</evidence>
<feature type="domain" description="VWFD" evidence="8">
    <location>
        <begin position="2591"/>
        <end position="2768"/>
    </location>
</feature>
<evidence type="ECO:0000256" key="7">
    <source>
        <dbReference type="ARBA" id="ARBA00023180"/>
    </source>
</evidence>
<gene>
    <name evidence="10" type="primary">LOC107109581</name>
</gene>
<keyword evidence="7" id="KW-0325">Glycoprotein</keyword>
<dbReference type="Proteomes" id="UP000694871">
    <property type="component" value="Unplaced"/>
</dbReference>
<dbReference type="Gene3D" id="2.10.25.10">
    <property type="entry name" value="Laminin"/>
    <property type="match status" value="5"/>
</dbReference>
<dbReference type="InterPro" id="IPR001007">
    <property type="entry name" value="VWF_dom"/>
</dbReference>
<feature type="domain" description="VWFD" evidence="8">
    <location>
        <begin position="993"/>
        <end position="1173"/>
    </location>
</feature>
<dbReference type="PROSITE" id="PS51233">
    <property type="entry name" value="VWFD"/>
    <property type="match status" value="6"/>
</dbReference>
<dbReference type="Pfam" id="PF01826">
    <property type="entry name" value="TIL"/>
    <property type="match status" value="5"/>
</dbReference>
<dbReference type="SMART" id="SM00832">
    <property type="entry name" value="C8"/>
    <property type="match status" value="6"/>
</dbReference>
<dbReference type="PANTHER" id="PTHR46160">
    <property type="entry name" value="ALPHA-TECTORIN-RELATED"/>
    <property type="match status" value="1"/>
</dbReference>
<keyword evidence="9" id="KW-1185">Reference proteome</keyword>
<keyword evidence="6" id="KW-1015">Disulfide bond</keyword>
<reference evidence="10" key="1">
    <citation type="submission" date="2025-08" db="UniProtKB">
        <authorList>
            <consortium name="RefSeq"/>
        </authorList>
    </citation>
    <scope>IDENTIFICATION</scope>
</reference>
<evidence type="ECO:0000256" key="6">
    <source>
        <dbReference type="ARBA" id="ARBA00023157"/>
    </source>
</evidence>
<dbReference type="InterPro" id="IPR001846">
    <property type="entry name" value="VWF_type-D"/>
</dbReference>
<feature type="domain" description="VWFD" evidence="8">
    <location>
        <begin position="2977"/>
        <end position="3156"/>
    </location>
</feature>
<evidence type="ECO:0000313" key="10">
    <source>
        <dbReference type="RefSeq" id="XP_015265732.1"/>
    </source>
</evidence>
<dbReference type="SMART" id="SM00215">
    <property type="entry name" value="VWC_out"/>
    <property type="match status" value="5"/>
</dbReference>
<dbReference type="Pfam" id="PF17517">
    <property type="entry name" value="IgGFc_binding"/>
    <property type="match status" value="2"/>
</dbReference>
<feature type="domain" description="VWFD" evidence="8">
    <location>
        <begin position="1385"/>
        <end position="1564"/>
    </location>
</feature>
<dbReference type="GeneID" id="107109581"/>
<keyword evidence="4" id="KW-0677">Repeat</keyword>
<evidence type="ECO:0000256" key="1">
    <source>
        <dbReference type="ARBA" id="ARBA00004236"/>
    </source>
</evidence>
<dbReference type="InterPro" id="IPR014853">
    <property type="entry name" value="VWF/SSPO/ZAN-like_Cys-rich_dom"/>
</dbReference>
<protein>
    <submittedName>
        <fullName evidence="10">IgGFc-binding protein-like</fullName>
    </submittedName>
</protein>
<dbReference type="InterPro" id="IPR036084">
    <property type="entry name" value="Ser_inhib-like_sf"/>
</dbReference>
<dbReference type="InterPro" id="IPR035234">
    <property type="entry name" value="IgGFc-bd_N"/>
</dbReference>
<dbReference type="RefSeq" id="XP_015265732.1">
    <property type="nucleotide sequence ID" value="XM_015410246.1"/>
</dbReference>
<dbReference type="Pfam" id="PF08742">
    <property type="entry name" value="C8"/>
    <property type="match status" value="6"/>
</dbReference>
<dbReference type="Pfam" id="PF00094">
    <property type="entry name" value="VWD"/>
    <property type="match status" value="6"/>
</dbReference>
<dbReference type="InterPro" id="IPR002919">
    <property type="entry name" value="TIL_dom"/>
</dbReference>
<comment type="subcellular location">
    <subcellularLocation>
        <location evidence="1">Cell membrane</location>
    </subcellularLocation>
</comment>
<organism evidence="9 10">
    <name type="scientific">Gekko japonicus</name>
    <name type="common">Schlegel's Japanese gecko</name>
    <dbReference type="NCBI Taxonomy" id="146911"/>
    <lineage>
        <taxon>Eukaryota</taxon>
        <taxon>Metazoa</taxon>
        <taxon>Chordata</taxon>
        <taxon>Craniata</taxon>
        <taxon>Vertebrata</taxon>
        <taxon>Euteleostomi</taxon>
        <taxon>Lepidosauria</taxon>
        <taxon>Squamata</taxon>
        <taxon>Bifurcata</taxon>
        <taxon>Gekkota</taxon>
        <taxon>Gekkonidae</taxon>
        <taxon>Gekkoninae</taxon>
        <taxon>Gekko</taxon>
    </lineage>
</organism>
<feature type="domain" description="VWFD" evidence="8">
    <location>
        <begin position="1782"/>
        <end position="1965"/>
    </location>
</feature>
<accession>A0ABM1JW95</accession>
<evidence type="ECO:0000256" key="2">
    <source>
        <dbReference type="ARBA" id="ARBA00022475"/>
    </source>
</evidence>
<proteinExistence type="predicted"/>
<name>A0ABM1JW95_GEKJA</name>
<dbReference type="SMART" id="SM00216">
    <property type="entry name" value="VWD"/>
    <property type="match status" value="6"/>
</dbReference>
<dbReference type="CDD" id="cd19941">
    <property type="entry name" value="TIL"/>
    <property type="match status" value="5"/>
</dbReference>
<evidence type="ECO:0000256" key="3">
    <source>
        <dbReference type="ARBA" id="ARBA00022729"/>
    </source>
</evidence>
<keyword evidence="5" id="KW-0472">Membrane</keyword>
<evidence type="ECO:0000256" key="4">
    <source>
        <dbReference type="ARBA" id="ARBA00022737"/>
    </source>
</evidence>
<dbReference type="InterPro" id="IPR025615">
    <property type="entry name" value="TILa_dom"/>
</dbReference>
<sequence length="3249" mass="356540">MWDPLESPVKALNFGPDVIDIDKLFDDFCIVSECQREIFSYEEKIDQSWLKMFRRIPYTGDSHLLKLVSFALSTPVSSAYCDRVFNLMMQLWSKERNRLSDSLVKAELQVKLNFRMPCEEFSMGARMMLLISIGMALLGGLHAVAPVGREFITTFMQNYLMNSPKPQFQLFISGYAPSTRVTVSVYKSHFQSNFILNQGQTQVVNIPAYAEMSGSAKFCNTILVQADRDVSVLALSSKENSADTNVVYPVNSLGTDYYVLTPAGDGDRFYKEFSIIAWRDPVQVEISLKGSVRFQERIYKAGAKLSVSLLPYEAVQFQSRQDLSGTRIRSPQPVAVLSGHSCAHKNTKCNYVVEQLLPVASWGRAFFVPPLSFQMNYDIAYIVASQTTLITYFSGGAHKNQLLTAGTVFQLEVRRTGPIYISASAGIQVFFFCTGGSHNGIAFDPFFLSIPDISSYCTSYSLMSQTGFENYVLIIAKKTAAAGIAMGGRLLDGVYWKQIPESEYVWGEYSLGNGASQHVMGHPDTPFGLLSFGIANRNGYGAVALCQGGLHAVAPVGREFITTFMQNYLMNSPKPQFQLFISGYAPSTRVTVSVYKSHFQSNFILNQGQTQVVNIPAYAEMSGSAKFCNTILVQADRDVSVLALSSKENSADTNVVYPVNSLGTDYYVLTPAGDGDRFYKEFSIIAWRDPVQVEISLKGSVRFQERIYKAGAKLSVSLLPYEAVQFQSRQDLSGTRIRSPQPVAVLSGHSCAHKNTKCNYVVEQLLPVASWGRAFFVPPLSFQMNYDIAYIVASQTTLITYFSGGAHKNQLLTAGTVFQLEVRRTGPIYISASAGIQVFFFCTGGSHNGIAFDPFFLSIPDISSYCTSYSLMSQTGFENYVLIIAKKTAAAGIAMGGRLLDGVYWKQIPESEYVWGEYSLGNGASQHVMGHPDTPFGLLSFGIANRNGYGAVALCQGASQPPPKPSCSSTQCRKKEACQIINDHPVCVAQSSATCWALGDPHYQTFDKQYYNFMGTCTYTMAKTCGSDATLPTFHIMVKNENRGGQTVSYVGSLTVQVYGHHIQVARNEHGLVRVNNQRSRLPISLLDGKLHLYQSGSLVMLETDFSLKVSYDWNSYLAVKVSSSFSENMCGLCGNYNGDPADDFKTASGSLAPSPVEFGQSWKVEDGDRLCWDDCHGECKKVTLEVLIRYKVELFCGWINKKEGGPFSQCHSVIDPEIFVDNCAYDLYIYEGYREALCRALKNYADACQREGVVLSDWRTLTGCPLSCPGNSHYKLCGSACPATCNDQAAPSKCSSLPCVETCQCDEGFVLDAGKCIPQAACGCVFEGKLFSPKEEFWGDGTCTKRCICDPQTKRVTCQTASCKSGEQCKVENGIQNCYPTGYGTCAAIGYSHYHTFDGQSFNFQGTCLYLFAGLSTKSQELIDFQVLVQNSRQGGWSLSLNKLVKVQVYGMELTLSWAYRGRVMVNGLLTHLPYRLGLEQILVYRKGWNMMIQTDFGLTITFDWQSRLTVTVPRTYAGALSGLCGNFNGDKQDDLTPRDGEGTSPTTALGQHWRVAESWGCTEVSLKACPDLEAIAQRQRGISAQCGLLVDKSGPFRECHGKIDPEIFFLDCVYDVCMFKGQQAVLGHVIAAYAMACQTIQVTIYIWRIHIFWSEYESILLLEPVCPQNSHYELCARGCQQTCSSLYSPLPCSAHCTEGCVCDQGFVLSGDRCVPMSKCGCVYQDRYYSAGQTFYPTRQCDLQCMCQAGGAVTCKKFSCGPNEECRVVDGIQKCHSAGSASCLATGDPHYITFDKLHFNFQGTCTYILAKTHITDKAHLTPFTVKEENEAWGSGKVSVNKMISVEVYDTTLTLLQKMKGLVKVNGVFQRLPIALSDGRLRAYQHGNNVVIQTDFGLVVHYNLLYRATVTVPSSYQGQMCGLCGNYNGRKDDELLLPDGTAASNVAAFGSAWKVSVPGAIGACSDGCSGNTCPVCEERKKDIFKLRNYCGLLTASDGPLSACHSKVDPSVYLDDCIYDLCLGNGDSQVLCQSIESYVSACHEAGVSVQPWRTPSFCPLSCPLNSHYELCADVCSADCAGITESRTCPETCSEGCQCDDGFFFDGLACITVDSCGCSANGRYYKPHETVLQDECQKLCSCIPGRGVVCESHSCRSDETCKIQDGIMSCINRDPCKTLKCRTKETCKLEDGRATCVPLYNETCYGWGDPHYHTFDGRDIDFMGTCTYTIAKYCGNDSTLVPFRVDEKNDNRGSQAISFVKITNIYVYGYNISIHRKEVGKIRLNGVITNLPVTLEDGKMQLFQSGLQAVLETNFGLVVSYDWSWLVEITLPSSYYGAICGLCGNFNQNPDDDMLTPTGDTPASVVEWGRSWKVKDRDPFCWDFCKGDCPVCEEQQRRLFESEEFCGLIAKADGGPFRECHSKLNPDDFFDSCVYDVCLNGGAKSILCQALSVYATNCRKEGVVIRDWRAQSGCALPCPENSHYEACGNACPASCADRSAPSTCSMPCSETCQCNDGYVLSADKCVPVGSCGCTHNGLYYKPGEEFWADEDCSSRCRCDPSLGMMVCQPASCKASERCATVDGVRGCYARSHATCSAAGDHHYATFDGQRYDFAGTCIYQLVGLCSSDSTLTPFTIKIQNSQGSKTAPFSSVVTLEVYNRTITISQERPRTIQVDGLFVDLPFYHEDKVKAYISGAHVLVATNFDLTITFGWNRLVRVTIPNTYFDAVCGLCGNVNGEPGDDLIMKDGRQAASPAQFAESWKVGEIPGCVNGCTSGCPVCKETEKQTYEGDQYCAILTRKDGPFKECHKAIDPAPYLDDCVSDVCRYKGHHDILCHAIGAYVTACQAQGVQIGQWRSPSFCSLSCPRNSHYELCGNGCPTTCHGLSAPDGCQTSCKEGCYCNAGFVLSGDQCVPIGECGCMHQGRYHKKGDAFFPSPSCRERCRCVDNGAVECQRVSCGDNEECGVRGGIQGCHPIGCGKCSVSGGSHYLTFDRETIIFPGSCAYTLAKVCSQDPGLEQFSVVVENESSGAGKGRTKEVVVTIRGYTISLAKGMNGKVQVDGEIFALPLVIGRRNVWVNQEGKNIVIQTNFGLKVLYDPSYYVLVSIPSTYQGHMCGLCGNFNGDKTDEFRLSNEKTTQNVTEFGVSWKVPVQNAACSDGCRQSCPDCSSIKTSPFREESSCGLIVAKSGPFRDCHPVVRAASYFDLCLYSMCAAGGAKEILCQSLQAYVTVCQAAGVKIEAWRTPSFCRK</sequence>
<evidence type="ECO:0000256" key="5">
    <source>
        <dbReference type="ARBA" id="ARBA00023136"/>
    </source>
</evidence>